<proteinExistence type="predicted"/>
<feature type="transmembrane region" description="Helical" evidence="1">
    <location>
        <begin position="125"/>
        <end position="150"/>
    </location>
</feature>
<evidence type="ECO:0000313" key="3">
    <source>
        <dbReference type="Proteomes" id="UP000642553"/>
    </source>
</evidence>
<evidence type="ECO:0000313" key="2">
    <source>
        <dbReference type="EMBL" id="QHV63285.1"/>
    </source>
</evidence>
<keyword evidence="1" id="KW-1133">Transmembrane helix</keyword>
<sequence length="177" mass="19594">MMKALSSHSLHLVLSLFFLPMIVVYAVTGLLYMGGVDQHFTSHVAVHELNAADQPPYEDSCRELERRGVALPEGKVRPFKGNYLLGPMTDTHVLFLRKGHALRAEVVEPGIYPNLMLAHKGKAGWWFTALGYGAALSLIILYVTGILLMWKNRGKRKLMLVSAFLGTAAVVVGYLML</sequence>
<keyword evidence="1" id="KW-0812">Transmembrane</keyword>
<feature type="transmembrane region" description="Helical" evidence="1">
    <location>
        <begin position="12"/>
        <end position="33"/>
    </location>
</feature>
<keyword evidence="1" id="KW-0472">Membrane</keyword>
<feature type="transmembrane region" description="Helical" evidence="1">
    <location>
        <begin position="157"/>
        <end position="176"/>
    </location>
</feature>
<protein>
    <submittedName>
        <fullName evidence="2">Uncharacterized protein</fullName>
    </submittedName>
</protein>
<reference evidence="2" key="1">
    <citation type="submission" date="2018-05" db="EMBL/GenBank/DDBJ databases">
        <title>Complete genome sequnece of Akkermansia muciniphila EB-AMDK-40.</title>
        <authorList>
            <person name="Nam Y.-D."/>
            <person name="Chung W.-H."/>
            <person name="Park Y.S."/>
            <person name="Kang J."/>
        </authorList>
    </citation>
    <scope>NUCLEOTIDE SEQUENCE</scope>
    <source>
        <strain evidence="2">EB-AMDK-40</strain>
    </source>
</reference>
<organism evidence="2 3">
    <name type="scientific">Akkermansia massiliensis</name>
    <dbReference type="NCBI Taxonomy" id="2927224"/>
    <lineage>
        <taxon>Bacteria</taxon>
        <taxon>Pseudomonadati</taxon>
        <taxon>Verrucomicrobiota</taxon>
        <taxon>Verrucomicrobiia</taxon>
        <taxon>Verrucomicrobiales</taxon>
        <taxon>Akkermansiaceae</taxon>
        <taxon>Akkermansia</taxon>
    </lineage>
</organism>
<dbReference type="RefSeq" id="WP_102720988.1">
    <property type="nucleotide sequence ID" value="NZ_CP029701.1"/>
</dbReference>
<name>A0AAE6W229_9BACT</name>
<dbReference type="AlphaFoldDB" id="A0AAE6W229"/>
<dbReference type="EMBL" id="CP029701">
    <property type="protein sequence ID" value="QHV63285.1"/>
    <property type="molecule type" value="Genomic_DNA"/>
</dbReference>
<evidence type="ECO:0000256" key="1">
    <source>
        <dbReference type="SAM" id="Phobius"/>
    </source>
</evidence>
<dbReference type="Proteomes" id="UP000642553">
    <property type="component" value="Chromosome"/>
</dbReference>
<accession>A0AAE6W229</accession>
<gene>
    <name evidence="2" type="ORF">DMI76_07885</name>
</gene>